<dbReference type="Gene3D" id="1.20.1260.60">
    <property type="entry name" value="Vacuolar protein sorting-associated protein Ist1"/>
    <property type="match status" value="1"/>
</dbReference>
<sequence length="444" mass="51111">MIRPFPHTTTCPPHTHFLISIVFDQRDTLLHLFPYSLILLFSCIPMVFDKLKRSQFDKNKLKSRLKMAQTRINLLRNKTTNSIKIQKRQVANLLQSEKDESARIKVENIIRDDYVLEALDILQLFCDLVLTRVALIAESKDCPHDMKESISTLIYAAPRVQIDELMEIREQFKAKFGKDFVQKAMDNKDLAVNQRVMFKLGLKVPKPYLCIQYLKKIAEEYNIDWEDEDEEQPQEILRDQLQNPEMGYPSNTEGTGYEVDFNPNMNLQQPAYTPPLQQNQSNNTYQNNVLGGTNGTNSGGVHSYVPQVPQPHQPPQYSPSSPQFHAQQQQQFKAQSQKRQETFSAAPSEFDLQQQQFNQMFNSSSSEQQNLPPPIEPYPSQQITSSQMDVEDDLQRRLRELSAPSAGVGNNNNEDDEGTGNGGDDLSYDFNALQRRFEMLKKRD</sequence>
<dbReference type="InterPro" id="IPR042277">
    <property type="entry name" value="IST1-like"/>
</dbReference>
<feature type="compositionally biased region" description="Pro residues" evidence="2">
    <location>
        <begin position="308"/>
        <end position="317"/>
    </location>
</feature>
<dbReference type="FunFam" id="1.20.1260.60:FF:000002">
    <property type="entry name" value="Vacuolar protein sorting-associated protein IST1"/>
    <property type="match status" value="1"/>
</dbReference>
<feature type="compositionally biased region" description="Low complexity" evidence="2">
    <location>
        <begin position="277"/>
        <end position="288"/>
    </location>
</feature>
<comment type="similarity">
    <text evidence="1">Belongs to the IST1 family.</text>
</comment>
<dbReference type="GO" id="GO:0015031">
    <property type="term" value="P:protein transport"/>
    <property type="evidence" value="ECO:0007669"/>
    <property type="project" value="InterPro"/>
</dbReference>
<accession>A0A7S1KQK8</accession>
<feature type="compositionally biased region" description="Polar residues" evidence="2">
    <location>
        <begin position="379"/>
        <end position="388"/>
    </location>
</feature>
<dbReference type="EMBL" id="HBGD01005685">
    <property type="protein sequence ID" value="CAD9081478.1"/>
    <property type="molecule type" value="Transcribed_RNA"/>
</dbReference>
<gene>
    <name evidence="4" type="ORF">PCOS0759_LOCUS4718</name>
</gene>
<dbReference type="InterPro" id="IPR005061">
    <property type="entry name" value="Ist1"/>
</dbReference>
<dbReference type="PANTHER" id="PTHR12161">
    <property type="entry name" value="IST1 FAMILY MEMBER"/>
    <property type="match status" value="1"/>
</dbReference>
<feature type="transmembrane region" description="Helical" evidence="3">
    <location>
        <begin position="29"/>
        <end position="48"/>
    </location>
</feature>
<evidence type="ECO:0000256" key="1">
    <source>
        <dbReference type="ARBA" id="ARBA00005536"/>
    </source>
</evidence>
<keyword evidence="3" id="KW-0812">Transmembrane</keyword>
<name>A0A7S1KQK8_9EUKA</name>
<evidence type="ECO:0000313" key="4">
    <source>
        <dbReference type="EMBL" id="CAD9081478.1"/>
    </source>
</evidence>
<dbReference type="AlphaFoldDB" id="A0A7S1KQK8"/>
<keyword evidence="3" id="KW-1133">Transmembrane helix</keyword>
<proteinExistence type="inferred from homology"/>
<dbReference type="Pfam" id="PF03398">
    <property type="entry name" value="Ist1"/>
    <property type="match status" value="1"/>
</dbReference>
<reference evidence="4" key="1">
    <citation type="submission" date="2021-01" db="EMBL/GenBank/DDBJ databases">
        <authorList>
            <person name="Corre E."/>
            <person name="Pelletier E."/>
            <person name="Niang G."/>
            <person name="Scheremetjew M."/>
            <person name="Finn R."/>
            <person name="Kale V."/>
            <person name="Holt S."/>
            <person name="Cochrane G."/>
            <person name="Meng A."/>
            <person name="Brown T."/>
            <person name="Cohen L."/>
        </authorList>
    </citation>
    <scope>NUCLEOTIDE SEQUENCE</scope>
    <source>
        <strain evidence="4">WS</strain>
    </source>
</reference>
<organism evidence="4">
    <name type="scientific">Percolomonas cosmopolitus</name>
    <dbReference type="NCBI Taxonomy" id="63605"/>
    <lineage>
        <taxon>Eukaryota</taxon>
        <taxon>Discoba</taxon>
        <taxon>Heterolobosea</taxon>
        <taxon>Tetramitia</taxon>
        <taxon>Eutetramitia</taxon>
        <taxon>Percolomonadidae</taxon>
        <taxon>Percolomonas</taxon>
    </lineage>
</organism>
<feature type="region of interest" description="Disordered" evidence="2">
    <location>
        <begin position="361"/>
        <end position="429"/>
    </location>
</feature>
<evidence type="ECO:0008006" key="5">
    <source>
        <dbReference type="Google" id="ProtNLM"/>
    </source>
</evidence>
<keyword evidence="3" id="KW-0472">Membrane</keyword>
<dbReference type="PANTHER" id="PTHR12161:SF5">
    <property type="entry name" value="IST1 HOMOLOG"/>
    <property type="match status" value="1"/>
</dbReference>
<protein>
    <recommendedName>
        <fullName evidence="5">IST1 homolog</fullName>
    </recommendedName>
</protein>
<evidence type="ECO:0000256" key="3">
    <source>
        <dbReference type="SAM" id="Phobius"/>
    </source>
</evidence>
<feature type="compositionally biased region" description="Low complexity" evidence="2">
    <location>
        <begin position="318"/>
        <end position="337"/>
    </location>
</feature>
<evidence type="ECO:0000256" key="2">
    <source>
        <dbReference type="SAM" id="MobiDB-lite"/>
    </source>
</evidence>
<feature type="compositionally biased region" description="Low complexity" evidence="2">
    <location>
        <begin position="361"/>
        <end position="370"/>
    </location>
</feature>
<feature type="region of interest" description="Disordered" evidence="2">
    <location>
        <begin position="239"/>
        <end position="345"/>
    </location>
</feature>